<dbReference type="PANTHER" id="PTHR30502:SF0">
    <property type="entry name" value="PHOSPHOENOLPYRUVATE CARBOXYLASE FAMILY PROTEIN"/>
    <property type="match status" value="1"/>
</dbReference>
<dbReference type="SUPFAM" id="SSF51621">
    <property type="entry name" value="Phosphoenolpyruvate/pyruvate domain"/>
    <property type="match status" value="2"/>
</dbReference>
<dbReference type="OrthoDB" id="1621678at2759"/>
<dbReference type="PANTHER" id="PTHR30502">
    <property type="entry name" value="2-KETO-3-DEOXY-L-RHAMNONATE ALDOLASE"/>
    <property type="match status" value="1"/>
</dbReference>
<evidence type="ECO:0000256" key="2">
    <source>
        <dbReference type="ARBA" id="ARBA00022723"/>
    </source>
</evidence>
<dbReference type="AlphaFoldDB" id="E1ZFR0"/>
<evidence type="ECO:0000313" key="6">
    <source>
        <dbReference type="EMBL" id="EFN55173.1"/>
    </source>
</evidence>
<dbReference type="Proteomes" id="UP000008141">
    <property type="component" value="Unassembled WGS sequence"/>
</dbReference>
<dbReference type="GeneID" id="17354733"/>
<dbReference type="GO" id="GO:0016832">
    <property type="term" value="F:aldehyde-lyase activity"/>
    <property type="evidence" value="ECO:0007669"/>
    <property type="project" value="TreeGrafter"/>
</dbReference>
<dbReference type="KEGG" id="cvr:CHLNCDRAFT_134309"/>
<keyword evidence="2" id="KW-0479">Metal-binding</keyword>
<accession>E1ZFR0</accession>
<evidence type="ECO:0000256" key="3">
    <source>
        <dbReference type="ARBA" id="ARBA00023239"/>
    </source>
</evidence>
<dbReference type="InterPro" id="IPR050251">
    <property type="entry name" value="HpcH-HpaI_aldolase"/>
</dbReference>
<evidence type="ECO:0000313" key="7">
    <source>
        <dbReference type="Proteomes" id="UP000008141"/>
    </source>
</evidence>
<evidence type="ECO:0000256" key="4">
    <source>
        <dbReference type="SAM" id="MobiDB-lite"/>
    </source>
</evidence>
<gene>
    <name evidence="6" type="ORF">CHLNCDRAFT_134309</name>
</gene>
<protein>
    <recommendedName>
        <fullName evidence="5">HpcH/HpaI aldolase/citrate lyase domain-containing protein</fullName>
    </recommendedName>
</protein>
<dbReference type="OMA" id="SISWPIR"/>
<keyword evidence="7" id="KW-1185">Reference proteome</keyword>
<dbReference type="Gene3D" id="3.20.20.60">
    <property type="entry name" value="Phosphoenolpyruvate-binding domains"/>
    <property type="match status" value="2"/>
</dbReference>
<dbReference type="EMBL" id="GL433845">
    <property type="protein sequence ID" value="EFN55173.1"/>
    <property type="molecule type" value="Genomic_DNA"/>
</dbReference>
<dbReference type="Pfam" id="PF03328">
    <property type="entry name" value="HpcH_HpaI"/>
    <property type="match status" value="1"/>
</dbReference>
<dbReference type="InterPro" id="IPR005000">
    <property type="entry name" value="Aldolase/citrate-lyase_domain"/>
</dbReference>
<keyword evidence="3" id="KW-0456">Lyase</keyword>
<dbReference type="eggNOG" id="ENOG502QR7H">
    <property type="taxonomic scope" value="Eukaryota"/>
</dbReference>
<dbReference type="InParanoid" id="E1ZFR0"/>
<comment type="similarity">
    <text evidence="1">Belongs to the HpcH/HpaI aldolase family.</text>
</comment>
<dbReference type="InterPro" id="IPR040442">
    <property type="entry name" value="Pyrv_kinase-like_dom_sf"/>
</dbReference>
<feature type="region of interest" description="Disordered" evidence="4">
    <location>
        <begin position="1"/>
        <end position="22"/>
    </location>
</feature>
<feature type="compositionally biased region" description="Basic and acidic residues" evidence="4">
    <location>
        <begin position="8"/>
        <end position="17"/>
    </location>
</feature>
<name>E1ZFR0_CHLVA</name>
<sequence length="387" mass="40787">MYAVANGYRRDDTKAELDQSQLEEPEVAPKLFATITSAAAGPLAPASRAAFKAAVRGGQPLLGLFLNSASPLAAEQLAQLDYDYLLVDIQHAPTDYQNLAAMITAVNAGGKPALVRVEGPHDRGGIQQALDLGAAGVMVPTVCTAADVERVVSACFYPSPAFPTGNRSISWPIRPQLGRGVPEYLAAANDEVVLIIQVETRQCYEDLEARPPARSWRRRLPAARGAARHARVQPLPVRRSPEVPWCVQALQAVLSVPGVTCCFMGPVDLSHALGLAQRLGFPACFDSPDFQASDGALGGRAAHLQGSALGVPHHPPSPLLQDCLQRVSGVCRDKGVTPGNFALSEAKAREMLAQGFTLLATGTDVGLMGEAAARNAALAGKLRGQQA</sequence>
<dbReference type="GO" id="GO:0046872">
    <property type="term" value="F:metal ion binding"/>
    <property type="evidence" value="ECO:0007669"/>
    <property type="project" value="UniProtKB-KW"/>
</dbReference>
<dbReference type="RefSeq" id="XP_005847275.1">
    <property type="nucleotide sequence ID" value="XM_005847213.1"/>
</dbReference>
<evidence type="ECO:0000256" key="1">
    <source>
        <dbReference type="ARBA" id="ARBA00005568"/>
    </source>
</evidence>
<dbReference type="GO" id="GO:0005737">
    <property type="term" value="C:cytoplasm"/>
    <property type="evidence" value="ECO:0007669"/>
    <property type="project" value="TreeGrafter"/>
</dbReference>
<reference evidence="6 7" key="1">
    <citation type="journal article" date="2010" name="Plant Cell">
        <title>The Chlorella variabilis NC64A genome reveals adaptation to photosymbiosis, coevolution with viruses, and cryptic sex.</title>
        <authorList>
            <person name="Blanc G."/>
            <person name="Duncan G."/>
            <person name="Agarkova I."/>
            <person name="Borodovsky M."/>
            <person name="Gurnon J."/>
            <person name="Kuo A."/>
            <person name="Lindquist E."/>
            <person name="Lucas S."/>
            <person name="Pangilinan J."/>
            <person name="Polle J."/>
            <person name="Salamov A."/>
            <person name="Terry A."/>
            <person name="Yamada T."/>
            <person name="Dunigan D.D."/>
            <person name="Grigoriev I.V."/>
            <person name="Claverie J.M."/>
            <person name="Van Etten J.L."/>
        </authorList>
    </citation>
    <scope>NUCLEOTIDE SEQUENCE [LARGE SCALE GENOMIC DNA]</scope>
    <source>
        <strain evidence="6 7">NC64A</strain>
    </source>
</reference>
<organism evidence="7">
    <name type="scientific">Chlorella variabilis</name>
    <name type="common">Green alga</name>
    <dbReference type="NCBI Taxonomy" id="554065"/>
    <lineage>
        <taxon>Eukaryota</taxon>
        <taxon>Viridiplantae</taxon>
        <taxon>Chlorophyta</taxon>
        <taxon>core chlorophytes</taxon>
        <taxon>Trebouxiophyceae</taxon>
        <taxon>Chlorellales</taxon>
        <taxon>Chlorellaceae</taxon>
        <taxon>Chlorella clade</taxon>
        <taxon>Chlorella</taxon>
    </lineage>
</organism>
<feature type="domain" description="HpcH/HpaI aldolase/citrate lyase" evidence="5">
    <location>
        <begin position="62"/>
        <end position="207"/>
    </location>
</feature>
<dbReference type="STRING" id="554065.E1ZFR0"/>
<evidence type="ECO:0000259" key="5">
    <source>
        <dbReference type="Pfam" id="PF03328"/>
    </source>
</evidence>
<dbReference type="InterPro" id="IPR015813">
    <property type="entry name" value="Pyrv/PenolPyrv_kinase-like_dom"/>
</dbReference>
<proteinExistence type="inferred from homology"/>
<dbReference type="FunCoup" id="E1ZFR0">
    <property type="interactions" value="109"/>
</dbReference>